<comment type="subcellular location">
    <subcellularLocation>
        <location evidence="1">Cell membrane</location>
        <topology evidence="1">Multi-pass membrane protein</topology>
    </subcellularLocation>
</comment>
<dbReference type="InterPro" id="IPR020846">
    <property type="entry name" value="MFS_dom"/>
</dbReference>
<reference evidence="10 11" key="1">
    <citation type="submission" date="2017-12" db="EMBL/GenBank/DDBJ databases">
        <title>Isolation and characterization of estrogens degradatiion strain Microbacterium hominis SJTG1.</title>
        <authorList>
            <person name="Xiong W."/>
            <person name="Yin C."/>
            <person name="Zheng D."/>
            <person name="Liang R."/>
        </authorList>
    </citation>
    <scope>NUCLEOTIDE SEQUENCE [LARGE SCALE GENOMIC DNA]</scope>
    <source>
        <strain evidence="10 11">SJTG1</strain>
    </source>
</reference>
<feature type="transmembrane region" description="Helical" evidence="8">
    <location>
        <begin position="409"/>
        <end position="428"/>
    </location>
</feature>
<evidence type="ECO:0000313" key="10">
    <source>
        <dbReference type="EMBL" id="AUG29068.1"/>
    </source>
</evidence>
<gene>
    <name evidence="10" type="ORF">CXR34_06025</name>
</gene>
<keyword evidence="4 8" id="KW-0812">Transmembrane</keyword>
<feature type="transmembrane region" description="Helical" evidence="8">
    <location>
        <begin position="319"/>
        <end position="341"/>
    </location>
</feature>
<evidence type="ECO:0000256" key="3">
    <source>
        <dbReference type="ARBA" id="ARBA00022475"/>
    </source>
</evidence>
<proteinExistence type="predicted"/>
<sequence length="566" mass="60081">MPPRSWASSTPSSGTSPPMTDAPAERPPAGPRVWASGFTPLTVRIFRLVWLASLVSNVGSWMQTVGAQWLLVETNSSALLVALVQTASAAPVLIFAIPSGVIGEFLNRRLVLLYSQAVQFVVVLVLAFLTWSGQTTPTILLACTFVLGTISAVQLPAFQALVPDIVPRDMLVDAASLSSIGVNIARAVGPAVAGLVVAQFGVVAVFLLNAASFVVFLGVLLFWKTYRPPAARHEPFVDATRAGTRYVLHSRVVRLTLLRLAIFLIPANALWALLPTIAKDSLGFAATGYGLLLAALGAGSIIGAFVLPWARRIAALNGVVLASSAVFGAGLVILVVSPTLWLTFPVLVATGLAWIGVIATINGTIQAFLPVWVRTRGLSFYQLVLYGCTAAGAALAGILAAVWGSGAVVVGAGVLCILSALSLLVWPLPTTTGIGRDIVEVPGVQDEPRADGRDDAAVLVLIRYAVPRDRRTEFLALLSQVKQTRLRTGGREWRVYADADDADILVEAYTVGSWREHVSQHEGRTTAFDGELISRAWAMSAVAPEATHLLDIGRTHPRRHPRSTPA</sequence>
<keyword evidence="3" id="KW-1003">Cell membrane</keyword>
<dbReference type="Gene3D" id="1.20.1250.20">
    <property type="entry name" value="MFS general substrate transporter like domains"/>
    <property type="match status" value="1"/>
</dbReference>
<feature type="transmembrane region" description="Helical" evidence="8">
    <location>
        <begin position="286"/>
        <end position="307"/>
    </location>
</feature>
<dbReference type="PANTHER" id="PTHR23513:SF11">
    <property type="entry name" value="STAPHYLOFERRIN A TRANSPORTER"/>
    <property type="match status" value="1"/>
</dbReference>
<feature type="transmembrane region" description="Helical" evidence="8">
    <location>
        <begin position="347"/>
        <end position="371"/>
    </location>
</feature>
<feature type="transmembrane region" description="Helical" evidence="8">
    <location>
        <begin position="255"/>
        <end position="274"/>
    </location>
</feature>
<dbReference type="CDD" id="cd06173">
    <property type="entry name" value="MFS_MefA_like"/>
    <property type="match status" value="1"/>
</dbReference>
<evidence type="ECO:0000256" key="7">
    <source>
        <dbReference type="SAM" id="MobiDB-lite"/>
    </source>
</evidence>
<feature type="transmembrane region" description="Helical" evidence="8">
    <location>
        <begin position="200"/>
        <end position="223"/>
    </location>
</feature>
<keyword evidence="5 8" id="KW-1133">Transmembrane helix</keyword>
<organism evidence="10 11">
    <name type="scientific">Microbacterium hominis</name>
    <dbReference type="NCBI Taxonomy" id="162426"/>
    <lineage>
        <taxon>Bacteria</taxon>
        <taxon>Bacillati</taxon>
        <taxon>Actinomycetota</taxon>
        <taxon>Actinomycetes</taxon>
        <taxon>Micrococcales</taxon>
        <taxon>Microbacteriaceae</taxon>
        <taxon>Microbacterium</taxon>
    </lineage>
</organism>
<feature type="region of interest" description="Disordered" evidence="7">
    <location>
        <begin position="1"/>
        <end position="28"/>
    </location>
</feature>
<dbReference type="EMBL" id="CP025299">
    <property type="protein sequence ID" value="AUG29068.1"/>
    <property type="molecule type" value="Genomic_DNA"/>
</dbReference>
<evidence type="ECO:0000256" key="1">
    <source>
        <dbReference type="ARBA" id="ARBA00004651"/>
    </source>
</evidence>
<evidence type="ECO:0000256" key="4">
    <source>
        <dbReference type="ARBA" id="ARBA00022692"/>
    </source>
</evidence>
<name>A0A2K9DL17_9MICO</name>
<dbReference type="GO" id="GO:0005886">
    <property type="term" value="C:plasma membrane"/>
    <property type="evidence" value="ECO:0007669"/>
    <property type="project" value="UniProtKB-SubCell"/>
</dbReference>
<dbReference type="AlphaFoldDB" id="A0A2K9DL17"/>
<evidence type="ECO:0000256" key="5">
    <source>
        <dbReference type="ARBA" id="ARBA00022989"/>
    </source>
</evidence>
<dbReference type="SUPFAM" id="SSF103473">
    <property type="entry name" value="MFS general substrate transporter"/>
    <property type="match status" value="1"/>
</dbReference>
<keyword evidence="6 8" id="KW-0472">Membrane</keyword>
<accession>A0A2K9DL17</accession>
<feature type="transmembrane region" description="Helical" evidence="8">
    <location>
        <begin position="48"/>
        <end position="71"/>
    </location>
</feature>
<protein>
    <submittedName>
        <fullName evidence="10">MFS transporter</fullName>
    </submittedName>
</protein>
<dbReference type="InterPro" id="IPR036259">
    <property type="entry name" value="MFS_trans_sf"/>
</dbReference>
<evidence type="ECO:0000256" key="6">
    <source>
        <dbReference type="ARBA" id="ARBA00023136"/>
    </source>
</evidence>
<evidence type="ECO:0000259" key="9">
    <source>
        <dbReference type="PROSITE" id="PS50850"/>
    </source>
</evidence>
<feature type="transmembrane region" description="Helical" evidence="8">
    <location>
        <begin position="77"/>
        <end position="98"/>
    </location>
</feature>
<feature type="compositionally biased region" description="Low complexity" evidence="7">
    <location>
        <begin position="1"/>
        <end position="19"/>
    </location>
</feature>
<feature type="transmembrane region" description="Helical" evidence="8">
    <location>
        <begin position="110"/>
        <end position="132"/>
    </location>
</feature>
<dbReference type="GO" id="GO:0022857">
    <property type="term" value="F:transmembrane transporter activity"/>
    <property type="evidence" value="ECO:0007669"/>
    <property type="project" value="InterPro"/>
</dbReference>
<feature type="transmembrane region" description="Helical" evidence="8">
    <location>
        <begin position="170"/>
        <end position="188"/>
    </location>
</feature>
<dbReference type="PROSITE" id="PS50850">
    <property type="entry name" value="MFS"/>
    <property type="match status" value="1"/>
</dbReference>
<dbReference type="InterPro" id="IPR010290">
    <property type="entry name" value="TM_effector"/>
</dbReference>
<feature type="domain" description="Major facilitator superfamily (MFS) profile" evidence="9">
    <location>
        <begin position="45"/>
        <end position="431"/>
    </location>
</feature>
<keyword evidence="2" id="KW-0813">Transport</keyword>
<feature type="transmembrane region" description="Helical" evidence="8">
    <location>
        <begin position="138"/>
        <end position="158"/>
    </location>
</feature>
<feature type="transmembrane region" description="Helical" evidence="8">
    <location>
        <begin position="383"/>
        <end position="403"/>
    </location>
</feature>
<dbReference type="KEGG" id="mhos:CXR34_06025"/>
<evidence type="ECO:0000256" key="8">
    <source>
        <dbReference type="SAM" id="Phobius"/>
    </source>
</evidence>
<dbReference type="PANTHER" id="PTHR23513">
    <property type="entry name" value="INTEGRAL MEMBRANE EFFLUX PROTEIN-RELATED"/>
    <property type="match status" value="1"/>
</dbReference>
<evidence type="ECO:0000256" key="2">
    <source>
        <dbReference type="ARBA" id="ARBA00022448"/>
    </source>
</evidence>
<dbReference type="Proteomes" id="UP000233276">
    <property type="component" value="Chromosome"/>
</dbReference>
<dbReference type="Pfam" id="PF05977">
    <property type="entry name" value="MFS_3"/>
    <property type="match status" value="1"/>
</dbReference>
<evidence type="ECO:0000313" key="11">
    <source>
        <dbReference type="Proteomes" id="UP000233276"/>
    </source>
</evidence>